<evidence type="ECO:0000259" key="2">
    <source>
        <dbReference type="Pfam" id="PF14420"/>
    </source>
</evidence>
<reference evidence="3 4" key="1">
    <citation type="submission" date="2020-07" db="EMBL/GenBank/DDBJ databases">
        <title>Trichoderma asperellum IC-1 whole genome shotgun sequence.</title>
        <authorList>
            <person name="Kanamasa S."/>
            <person name="Takahashi H."/>
        </authorList>
    </citation>
    <scope>NUCLEOTIDE SEQUENCE [LARGE SCALE GENOMIC DNA]</scope>
    <source>
        <strain evidence="3 4">IC-1</strain>
    </source>
</reference>
<evidence type="ECO:0000313" key="3">
    <source>
        <dbReference type="EMBL" id="GFP60439.1"/>
    </source>
</evidence>
<proteinExistence type="predicted"/>
<feature type="repeat" description="ANK" evidence="1">
    <location>
        <begin position="741"/>
        <end position="773"/>
    </location>
</feature>
<keyword evidence="1" id="KW-0040">ANK repeat</keyword>
<dbReference type="Pfam" id="PF12796">
    <property type="entry name" value="Ank_2"/>
    <property type="match status" value="2"/>
</dbReference>
<evidence type="ECO:0000313" key="4">
    <source>
        <dbReference type="Proteomes" id="UP000517252"/>
    </source>
</evidence>
<dbReference type="EMBL" id="BLZH01000018">
    <property type="protein sequence ID" value="GFP60439.1"/>
    <property type="molecule type" value="Genomic_DNA"/>
</dbReference>
<organism evidence="3 4">
    <name type="scientific">Trichoderma asperellum</name>
    <name type="common">Filamentous fungus</name>
    <dbReference type="NCBI Taxonomy" id="101201"/>
    <lineage>
        <taxon>Eukaryota</taxon>
        <taxon>Fungi</taxon>
        <taxon>Dikarya</taxon>
        <taxon>Ascomycota</taxon>
        <taxon>Pezizomycotina</taxon>
        <taxon>Sordariomycetes</taxon>
        <taxon>Hypocreomycetidae</taxon>
        <taxon>Hypocreales</taxon>
        <taxon>Hypocreaceae</taxon>
        <taxon>Trichoderma</taxon>
    </lineage>
</organism>
<sequence>MSSNSEPSINWDPYTQDIVSLYIKQNKTAEETIQYLRENHGLQATLRQFKYRFGGKKKITEKEWTTGIIPEIKKRALEDKESDVYFHGDKLNPKRLKRGIDRYVAEVSRDFMDLDTSTACVTFLDGGDSCLFDFYEDARLLFGTPPGPIEYVPETHVQESVDKTSTLMVTDGLSDSFGLDTIFGVSQFTLILNLPYFQLKHPILQGTSSLGIVNHHHSGLSPDDPSTNGSFDVPITTGQPSNDLPCMLAKVIGFPYNGQIADLIPSFVTKLQALLPEQYPGELNAQVQALSDHSQQPSIFQLFEVAAYFFSNNMLRTNQAVTFVEWVIEHNHVKTLMRFLQERQEMLTVKAFLHSLVEAGAFVKNKEFLRQLHAIGAKFDHAAAGLVEIEDPEFLAFVLSTLEPESLKGEPGGCLLRSTVRTQNIAAAELLIQAGAKVNVSLPKEEPTTPLWEAIRCANFEMVKCLVRAGADVNQRSYAIDAIYGSTPLALAVYKEDKRIVQYLLDQNVAIEGFVYGSPLLQYAAEKAPGVYKLLLKKSGTVPVITAGQLVKAADSDVQLLSDFLSPRPQVSKRMLEEAMVVALRRGRTRAVVNFLDYGVDPNGSHLPKSRDRPLTVVAAAPDNPSLKLQYVDLLIHAGADVNINGLLVDIIWDNGYAPVVSKLINAGLDLTRHGPPATEVAVYLGNTDLLVLFVDRGMPVNSYGHRVTPFQAVALRQSLELLQYFFRKGAEVNRPAFPVRGYTALQAAAIDHSIEKIQFLLSMGADINALPAVTGGVTALEATVRPWEDFFNGIDDDDHLFYCEEQYREEKGLAETFIFLLGEGAAVNRPDGSSSPLLHYIIERGRTHLLKLALEAGANTTHQWPTRSSSKCERTPLQLAAEMGQVEAVKLLLDHQADPNALPAHRHGMTALQAAASSEAACMETVELLLTAGAAINADPAALGGITALQGAAIKGHFQIAMLLIEKGANVNAPPAIEDGRTAVEGAAEHGRLDMVQMLLNAGAIGDVIRKTGLKKAITYSGNHPPFFPIFASENGGATWEWRSNLTDQVNGLGLGSQPALAELTFDIGRFKAGTVLASGNSAGANGTNIDLYASFNKGKTWQFISNVARGSAPSTQNGNPCIWEPFILPFNNTVGVFYSDQRDPLHGQKLSHQESTDLEHWGDVINDVAYPLYTDRPGMTVIDYVPPLKKWIFVHEFPGGDSWSGAGYPVYYRLSDSPFEFRYAYGYPIVVNGVQPSSSPYVVWTPEGGINGTIIVSDADHQSVFTNRANGQPDQWEEHNTPQPKAYSRALHIFKKYPDHLMILGAGNYQGVDPPGTNRPLYASVVDVTSMLRTPPGDGNA</sequence>
<dbReference type="SMART" id="SM00248">
    <property type="entry name" value="ANK"/>
    <property type="match status" value="13"/>
</dbReference>
<dbReference type="PROSITE" id="PS50088">
    <property type="entry name" value="ANK_REPEAT"/>
    <property type="match status" value="6"/>
</dbReference>
<dbReference type="Pfam" id="PF00023">
    <property type="entry name" value="Ank"/>
    <property type="match status" value="1"/>
</dbReference>
<dbReference type="PANTHER" id="PTHR38792">
    <property type="entry name" value="BNR/ASP-BOX REPEAT DOMAIN PROTEIN (AFU_ORTHOLOGUE AFUA_7G06430)-RELATED"/>
    <property type="match status" value="1"/>
</dbReference>
<dbReference type="OrthoDB" id="539213at2759"/>
<name>A0A6V8R6C5_TRIAP</name>
<dbReference type="Gene3D" id="1.25.40.20">
    <property type="entry name" value="Ankyrin repeat-containing domain"/>
    <property type="match status" value="3"/>
</dbReference>
<feature type="repeat" description="ANK" evidence="1">
    <location>
        <begin position="945"/>
        <end position="977"/>
    </location>
</feature>
<feature type="domain" description="Clr5" evidence="2">
    <location>
        <begin position="10"/>
        <end position="53"/>
    </location>
</feature>
<comment type="caution">
    <text evidence="3">The sequence shown here is derived from an EMBL/GenBank/DDBJ whole genome shotgun (WGS) entry which is preliminary data.</text>
</comment>
<feature type="repeat" description="ANK" evidence="1">
    <location>
        <begin position="873"/>
        <end position="905"/>
    </location>
</feature>
<dbReference type="InterPro" id="IPR025676">
    <property type="entry name" value="Clr5_dom"/>
</dbReference>
<dbReference type="Gene3D" id="2.120.10.10">
    <property type="match status" value="1"/>
</dbReference>
<gene>
    <name evidence="3" type="ORF">TASIC1_0018004400</name>
</gene>
<dbReference type="SUPFAM" id="SSF48403">
    <property type="entry name" value="Ankyrin repeat"/>
    <property type="match status" value="2"/>
</dbReference>
<feature type="repeat" description="ANK" evidence="1">
    <location>
        <begin position="980"/>
        <end position="1012"/>
    </location>
</feature>
<dbReference type="Pfam" id="PF13637">
    <property type="entry name" value="Ank_4"/>
    <property type="match status" value="1"/>
</dbReference>
<dbReference type="Pfam" id="PF14420">
    <property type="entry name" value="Clr5"/>
    <property type="match status" value="1"/>
</dbReference>
<dbReference type="InterPro" id="IPR036278">
    <property type="entry name" value="Sialidase_sf"/>
</dbReference>
<dbReference type="SUPFAM" id="SSF50939">
    <property type="entry name" value="Sialidases"/>
    <property type="match status" value="1"/>
</dbReference>
<protein>
    <submittedName>
        <fullName evidence="3">Ankyrin-3</fullName>
    </submittedName>
</protein>
<evidence type="ECO:0000256" key="1">
    <source>
        <dbReference type="PROSITE-ProRule" id="PRU00023"/>
    </source>
</evidence>
<dbReference type="InterPro" id="IPR036770">
    <property type="entry name" value="Ankyrin_rpt-contain_sf"/>
</dbReference>
<dbReference type="PANTHER" id="PTHR38792:SF1">
    <property type="entry name" value="BNR_ASP-BOX REPEAT PROTEIN"/>
    <property type="match status" value="1"/>
</dbReference>
<dbReference type="InterPro" id="IPR002110">
    <property type="entry name" value="Ankyrin_rpt"/>
</dbReference>
<accession>A0A6V8R6C5</accession>
<dbReference type="Proteomes" id="UP000517252">
    <property type="component" value="Unassembled WGS sequence"/>
</dbReference>
<feature type="repeat" description="ANK" evidence="1">
    <location>
        <begin position="446"/>
        <end position="478"/>
    </location>
</feature>
<feature type="repeat" description="ANK" evidence="1">
    <location>
        <begin position="908"/>
        <end position="942"/>
    </location>
</feature>
<dbReference type="PROSITE" id="PS50297">
    <property type="entry name" value="ANK_REP_REGION"/>
    <property type="match status" value="5"/>
</dbReference>